<evidence type="ECO:0000256" key="7">
    <source>
        <dbReference type="RuleBase" id="RU000599"/>
    </source>
</evidence>
<comment type="similarity">
    <text evidence="6 7">Belongs to the imidazoleglycerol-phosphate dehydratase family.</text>
</comment>
<dbReference type="InterPro" id="IPR020565">
    <property type="entry name" value="ImidazoleglycerP_deHydtase_CS"/>
</dbReference>
<dbReference type="AlphaFoldDB" id="A0A938X6P7"/>
<comment type="catalytic activity">
    <reaction evidence="6 7">
        <text>D-erythro-1-(imidazol-4-yl)glycerol 3-phosphate = 3-(imidazol-4-yl)-2-oxopropyl phosphate + H2O</text>
        <dbReference type="Rhea" id="RHEA:11040"/>
        <dbReference type="ChEBI" id="CHEBI:15377"/>
        <dbReference type="ChEBI" id="CHEBI:57766"/>
        <dbReference type="ChEBI" id="CHEBI:58278"/>
        <dbReference type="EC" id="4.2.1.19"/>
    </reaction>
</comment>
<dbReference type="InterPro" id="IPR000807">
    <property type="entry name" value="ImidazoleglycerolP_deHydtase"/>
</dbReference>
<dbReference type="GO" id="GO:0004424">
    <property type="term" value="F:imidazoleglycerol-phosphate dehydratase activity"/>
    <property type="evidence" value="ECO:0007669"/>
    <property type="project" value="UniProtKB-UniRule"/>
</dbReference>
<dbReference type="InterPro" id="IPR020568">
    <property type="entry name" value="Ribosomal_Su5_D2-typ_SF"/>
</dbReference>
<gene>
    <name evidence="6 8" type="primary">hisB</name>
    <name evidence="8" type="ORF">H6A12_08450</name>
</gene>
<dbReference type="RefSeq" id="WP_204446824.1">
    <property type="nucleotide sequence ID" value="NZ_JACJKY010000012.1"/>
</dbReference>
<evidence type="ECO:0000313" key="9">
    <source>
        <dbReference type="Proteomes" id="UP000774750"/>
    </source>
</evidence>
<evidence type="ECO:0000256" key="4">
    <source>
        <dbReference type="ARBA" id="ARBA00023102"/>
    </source>
</evidence>
<evidence type="ECO:0000313" key="8">
    <source>
        <dbReference type="EMBL" id="MBM6921181.1"/>
    </source>
</evidence>
<keyword evidence="4 6" id="KW-0368">Histidine biosynthesis</keyword>
<evidence type="ECO:0000256" key="3">
    <source>
        <dbReference type="ARBA" id="ARBA00022605"/>
    </source>
</evidence>
<dbReference type="PANTHER" id="PTHR23133">
    <property type="entry name" value="IMIDAZOLEGLYCEROL-PHOSPHATE DEHYDRATASE HIS7"/>
    <property type="match status" value="1"/>
</dbReference>
<dbReference type="SUPFAM" id="SSF54211">
    <property type="entry name" value="Ribosomal protein S5 domain 2-like"/>
    <property type="match status" value="2"/>
</dbReference>
<accession>A0A938X6P7</accession>
<dbReference type="HAMAP" id="MF_00076">
    <property type="entry name" value="HisB"/>
    <property type="match status" value="1"/>
</dbReference>
<comment type="pathway">
    <text evidence="1 6 7">Amino-acid biosynthesis; L-histidine biosynthesis; L-histidine from 5-phospho-alpha-D-ribose 1-diphosphate: step 6/9.</text>
</comment>
<dbReference type="NCBIfam" id="NF002111">
    <property type="entry name" value="PRK00951.2-1"/>
    <property type="match status" value="1"/>
</dbReference>
<dbReference type="PROSITE" id="PS00954">
    <property type="entry name" value="IGP_DEHYDRATASE_1"/>
    <property type="match status" value="1"/>
</dbReference>
<evidence type="ECO:0000256" key="5">
    <source>
        <dbReference type="ARBA" id="ARBA00023239"/>
    </source>
</evidence>
<keyword evidence="3 6" id="KW-0028">Amino-acid biosynthesis</keyword>
<proteinExistence type="inferred from homology"/>
<reference evidence="8" key="2">
    <citation type="journal article" date="2021" name="Sci. Rep.">
        <title>The distribution of antibiotic resistance genes in chicken gut microbiota commensals.</title>
        <authorList>
            <person name="Juricova H."/>
            <person name="Matiasovicova J."/>
            <person name="Kubasova T."/>
            <person name="Cejkova D."/>
            <person name="Rychlik I."/>
        </authorList>
    </citation>
    <scope>NUCLEOTIDE SEQUENCE</scope>
    <source>
        <strain evidence="8">An559</strain>
    </source>
</reference>
<dbReference type="Proteomes" id="UP000774750">
    <property type="component" value="Unassembled WGS sequence"/>
</dbReference>
<dbReference type="CDD" id="cd07914">
    <property type="entry name" value="IGPD"/>
    <property type="match status" value="1"/>
</dbReference>
<evidence type="ECO:0000256" key="1">
    <source>
        <dbReference type="ARBA" id="ARBA00005047"/>
    </source>
</evidence>
<name>A0A938X6P7_9FIRM</name>
<keyword evidence="6" id="KW-0963">Cytoplasm</keyword>
<comment type="caution">
    <text evidence="8">The sequence shown here is derived from an EMBL/GenBank/DDBJ whole genome shotgun (WGS) entry which is preliminary data.</text>
</comment>
<reference evidence="8" key="1">
    <citation type="submission" date="2020-08" db="EMBL/GenBank/DDBJ databases">
        <authorList>
            <person name="Cejkova D."/>
            <person name="Kubasova T."/>
            <person name="Jahodarova E."/>
            <person name="Rychlik I."/>
        </authorList>
    </citation>
    <scope>NUCLEOTIDE SEQUENCE</scope>
    <source>
        <strain evidence="8">An559</strain>
    </source>
</reference>
<dbReference type="InterPro" id="IPR038494">
    <property type="entry name" value="IGPD_sf"/>
</dbReference>
<sequence length="194" mass="20854">MRQATITRNTKETQITASLTLDDRADGVVVHTGIGFFDHMLTAFAVHAGLSLHLECKGDLEVDCHHTIEDTGIVLGQTIAAALGGRGGIMRYGSFFVPMDEALASAHVDISGRPFLSFRASFTAPMIGAMDTQMIEEFFRAVAAHSGMTLHLEVLYGENDHHKAEALFKAFGHALAVAVTRNRDGATLSTKGVL</sequence>
<dbReference type="PROSITE" id="PS00955">
    <property type="entry name" value="IGP_DEHYDRATASE_2"/>
    <property type="match status" value="1"/>
</dbReference>
<dbReference type="GO" id="GO:0005737">
    <property type="term" value="C:cytoplasm"/>
    <property type="evidence" value="ECO:0007669"/>
    <property type="project" value="UniProtKB-SubCell"/>
</dbReference>
<dbReference type="PANTHER" id="PTHR23133:SF2">
    <property type="entry name" value="IMIDAZOLEGLYCEROL-PHOSPHATE DEHYDRATASE"/>
    <property type="match status" value="1"/>
</dbReference>
<dbReference type="GO" id="GO:0000105">
    <property type="term" value="P:L-histidine biosynthetic process"/>
    <property type="evidence" value="ECO:0007669"/>
    <property type="project" value="UniProtKB-UniRule"/>
</dbReference>
<dbReference type="FunFam" id="3.30.230.40:FF:000003">
    <property type="entry name" value="Imidazoleglycerol-phosphate dehydratase HisB"/>
    <property type="match status" value="1"/>
</dbReference>
<keyword evidence="5 6" id="KW-0456">Lyase</keyword>
<protein>
    <recommendedName>
        <fullName evidence="2 6">Imidazoleglycerol-phosphate dehydratase</fullName>
        <shortName evidence="6">IGPD</shortName>
        <ecNumber evidence="6 7">4.2.1.19</ecNumber>
    </recommendedName>
</protein>
<evidence type="ECO:0000256" key="2">
    <source>
        <dbReference type="ARBA" id="ARBA00016664"/>
    </source>
</evidence>
<dbReference type="EC" id="4.2.1.19" evidence="6 7"/>
<comment type="subcellular location">
    <subcellularLocation>
        <location evidence="6 7">Cytoplasm</location>
    </subcellularLocation>
</comment>
<organism evidence="8 9">
    <name type="scientific">Merdimmobilis hominis</name>
    <dbReference type="NCBI Taxonomy" id="2897707"/>
    <lineage>
        <taxon>Bacteria</taxon>
        <taxon>Bacillati</taxon>
        <taxon>Bacillota</taxon>
        <taxon>Clostridia</taxon>
        <taxon>Eubacteriales</taxon>
        <taxon>Oscillospiraceae</taxon>
        <taxon>Merdimmobilis</taxon>
    </lineage>
</organism>
<evidence type="ECO:0000256" key="6">
    <source>
        <dbReference type="HAMAP-Rule" id="MF_00076"/>
    </source>
</evidence>
<dbReference type="EMBL" id="JACJKY010000012">
    <property type="protein sequence ID" value="MBM6921181.1"/>
    <property type="molecule type" value="Genomic_DNA"/>
</dbReference>
<dbReference type="NCBIfam" id="NF002114">
    <property type="entry name" value="PRK00951.2-4"/>
    <property type="match status" value="1"/>
</dbReference>
<dbReference type="FunFam" id="3.30.230.40:FF:000001">
    <property type="entry name" value="Imidazoleglycerol-phosphate dehydratase HisB"/>
    <property type="match status" value="1"/>
</dbReference>
<keyword evidence="9" id="KW-1185">Reference proteome</keyword>
<dbReference type="Pfam" id="PF00475">
    <property type="entry name" value="IGPD"/>
    <property type="match status" value="1"/>
</dbReference>
<dbReference type="Gene3D" id="3.30.230.40">
    <property type="entry name" value="Imidazole glycerol phosphate dehydratase, domain 1"/>
    <property type="match status" value="2"/>
</dbReference>